<evidence type="ECO:0000256" key="1">
    <source>
        <dbReference type="SAM" id="Phobius"/>
    </source>
</evidence>
<organism evidence="2 3">
    <name type="scientific">Deinococcus piscis</name>
    <dbReference type="NCBI Taxonomy" id="394230"/>
    <lineage>
        <taxon>Bacteria</taxon>
        <taxon>Thermotogati</taxon>
        <taxon>Deinococcota</taxon>
        <taxon>Deinococci</taxon>
        <taxon>Deinococcales</taxon>
        <taxon>Deinococcaceae</taxon>
        <taxon>Deinococcus</taxon>
    </lineage>
</organism>
<feature type="transmembrane region" description="Helical" evidence="1">
    <location>
        <begin position="53"/>
        <end position="75"/>
    </location>
</feature>
<keyword evidence="1" id="KW-0812">Transmembrane</keyword>
<dbReference type="EMBL" id="BNAL01000001">
    <property type="protein sequence ID" value="GHF93072.1"/>
    <property type="molecule type" value="Genomic_DNA"/>
</dbReference>
<comment type="caution">
    <text evidence="2">The sequence shown here is derived from an EMBL/GenBank/DDBJ whole genome shotgun (WGS) entry which is preliminary data.</text>
</comment>
<protein>
    <submittedName>
        <fullName evidence="2">Uncharacterized protein</fullName>
    </submittedName>
</protein>
<keyword evidence="1" id="KW-0472">Membrane</keyword>
<evidence type="ECO:0000313" key="2">
    <source>
        <dbReference type="EMBL" id="GHF93072.1"/>
    </source>
</evidence>
<reference evidence="3" key="1">
    <citation type="journal article" date="2019" name="Int. J. Syst. Evol. Microbiol.">
        <title>The Global Catalogue of Microorganisms (GCM) 10K type strain sequencing project: providing services to taxonomists for standard genome sequencing and annotation.</title>
        <authorList>
            <consortium name="The Broad Institute Genomics Platform"/>
            <consortium name="The Broad Institute Genome Sequencing Center for Infectious Disease"/>
            <person name="Wu L."/>
            <person name="Ma J."/>
        </authorList>
    </citation>
    <scope>NUCLEOTIDE SEQUENCE [LARGE SCALE GENOMIC DNA]</scope>
    <source>
        <strain evidence="3">CGMCC 1.18439</strain>
    </source>
</reference>
<keyword evidence="3" id="KW-1185">Reference proteome</keyword>
<name>A0ABQ3JX54_9DEIO</name>
<dbReference type="Proteomes" id="UP000632154">
    <property type="component" value="Unassembled WGS sequence"/>
</dbReference>
<accession>A0ABQ3JX54</accession>
<proteinExistence type="predicted"/>
<evidence type="ECO:0000313" key="3">
    <source>
        <dbReference type="Proteomes" id="UP000632154"/>
    </source>
</evidence>
<sequence>MVYNLFSGSQLRREIQGGVIGLRLSQLLAMILMFALGYLAATVLALGQPENSSLLVLAVILLLGAAFVTLVLRLIRDVIAALG</sequence>
<gene>
    <name evidence="2" type="ORF">GCM10017783_01190</name>
</gene>
<keyword evidence="1" id="KW-1133">Transmembrane helix</keyword>
<feature type="transmembrane region" description="Helical" evidence="1">
    <location>
        <begin position="20"/>
        <end position="41"/>
    </location>
</feature>